<dbReference type="AlphaFoldDB" id="A0A9Q3D449"/>
<dbReference type="PANTHER" id="PTHR11439:SF483">
    <property type="entry name" value="PEPTIDE SYNTHASE GLIP-LIKE, PUTATIVE (AFU_ORTHOLOGUE AFUA_3G12920)-RELATED"/>
    <property type="match status" value="1"/>
</dbReference>
<sequence length="688" mass="78752">MIISKVPSSCFPCHYCGEVGHWTPACPVKLKANEARNKARQQKVNAAGIGVVSTLEGSDTLIDSRATHSVKGIIHVYSMPYEHHQNSRIERTNQTISEMARTSIIAAKLPPFLWPWAFQHSVWIFNQSLHAESKNTPFEILGAKKPDLALLWVFGAKSFLYNHNFKKDFPPRAVIGYYMSVLEDSKGWLFWIPGKREVVKSASVLFDELNFYKDSSYNNEIKSIQVNNIFDNSMFNEINQKDATIQMRTGLVQLMKIEEVFSSVPLKDALQEVPRESILSTRWIFTKKPERFKARLVARGFRQIHGINYDETFAPTPTFNSLRLLFSTACMKGWNVKTFDVKVAFLHSLIDKPVYTWPPMGLNRPKYSVLKLNKALYGTKQASRCWWLHLWKILQKIGFQSNDEDPSTYTLHQGDDQEILWIHVDDGALTASSTNLLSKITQQLDYLLKFKWDVKINGLVGISIEETEQGFKFYQPELIDKLTNLTPSKITAKTPLPANSRFSLNTDQTHWNALEHLIAYLRGTWDMGILIRKLNISSKMKCFVDANWGGEGNRSTHGYIILQGINHIGWQSKRQTTIASSMAQSEYMDLYFAAKEVLWLYNLFLDILQSNIPILLSDNRTAVGISNESINQKQTCHLIREFKTINEFIAANKLKLEWVSTNDKLADILTKSLGYMKNSSFIPKLNHS</sequence>
<keyword evidence="3" id="KW-0479">Metal-binding</keyword>
<evidence type="ECO:0000256" key="3">
    <source>
        <dbReference type="PROSITE-ProRule" id="PRU00047"/>
    </source>
</evidence>
<dbReference type="Gene3D" id="3.30.420.10">
    <property type="entry name" value="Ribonuclease H-like superfamily/Ribonuclease H"/>
    <property type="match status" value="1"/>
</dbReference>
<proteinExistence type="predicted"/>
<dbReference type="PROSITE" id="PS50158">
    <property type="entry name" value="ZF_CCHC"/>
    <property type="match status" value="1"/>
</dbReference>
<evidence type="ECO:0000313" key="7">
    <source>
        <dbReference type="Proteomes" id="UP000765509"/>
    </source>
</evidence>
<comment type="caution">
    <text evidence="6">The sequence shown here is derived from an EMBL/GenBank/DDBJ whole genome shotgun (WGS) entry which is preliminary data.</text>
</comment>
<dbReference type="GO" id="GO:0015074">
    <property type="term" value="P:DNA integration"/>
    <property type="evidence" value="ECO:0007669"/>
    <property type="project" value="InterPro"/>
</dbReference>
<dbReference type="Pfam" id="PF25597">
    <property type="entry name" value="SH3_retrovirus"/>
    <property type="match status" value="1"/>
</dbReference>
<dbReference type="EMBL" id="AVOT02012087">
    <property type="protein sequence ID" value="MBW0493487.1"/>
    <property type="molecule type" value="Genomic_DNA"/>
</dbReference>
<dbReference type="SUPFAM" id="SSF53098">
    <property type="entry name" value="Ribonuclease H-like"/>
    <property type="match status" value="1"/>
</dbReference>
<dbReference type="SUPFAM" id="SSF56672">
    <property type="entry name" value="DNA/RNA polymerases"/>
    <property type="match status" value="1"/>
</dbReference>
<gene>
    <name evidence="6" type="ORF">O181_033202</name>
</gene>
<dbReference type="InterPro" id="IPR043502">
    <property type="entry name" value="DNA/RNA_pol_sf"/>
</dbReference>
<dbReference type="GO" id="GO:0008270">
    <property type="term" value="F:zinc ion binding"/>
    <property type="evidence" value="ECO:0007669"/>
    <property type="project" value="UniProtKB-KW"/>
</dbReference>
<accession>A0A9Q3D449</accession>
<dbReference type="SUPFAM" id="SSF57756">
    <property type="entry name" value="Retrovirus zinc finger-like domains"/>
    <property type="match status" value="1"/>
</dbReference>
<feature type="domain" description="Integrase catalytic" evidence="5">
    <location>
        <begin position="72"/>
        <end position="145"/>
    </location>
</feature>
<organism evidence="6 7">
    <name type="scientific">Austropuccinia psidii MF-1</name>
    <dbReference type="NCBI Taxonomy" id="1389203"/>
    <lineage>
        <taxon>Eukaryota</taxon>
        <taxon>Fungi</taxon>
        <taxon>Dikarya</taxon>
        <taxon>Basidiomycota</taxon>
        <taxon>Pucciniomycotina</taxon>
        <taxon>Pucciniomycetes</taxon>
        <taxon>Pucciniales</taxon>
        <taxon>Sphaerophragmiaceae</taxon>
        <taxon>Austropuccinia</taxon>
    </lineage>
</organism>
<evidence type="ECO:0000259" key="5">
    <source>
        <dbReference type="PROSITE" id="PS50994"/>
    </source>
</evidence>
<dbReference type="PROSITE" id="PS50994">
    <property type="entry name" value="INTEGRASE"/>
    <property type="match status" value="1"/>
</dbReference>
<dbReference type="GO" id="GO:0006397">
    <property type="term" value="P:mRNA processing"/>
    <property type="evidence" value="ECO:0007669"/>
    <property type="project" value="UniProtKB-KW"/>
</dbReference>
<dbReference type="InterPro" id="IPR036875">
    <property type="entry name" value="Znf_CCHC_sf"/>
</dbReference>
<evidence type="ECO:0000313" key="6">
    <source>
        <dbReference type="EMBL" id="MBW0493487.1"/>
    </source>
</evidence>
<dbReference type="Proteomes" id="UP000765509">
    <property type="component" value="Unassembled WGS sequence"/>
</dbReference>
<evidence type="ECO:0000256" key="2">
    <source>
        <dbReference type="ARBA" id="ARBA00022884"/>
    </source>
</evidence>
<dbReference type="GO" id="GO:0005634">
    <property type="term" value="C:nucleus"/>
    <property type="evidence" value="ECO:0007669"/>
    <property type="project" value="UniProtKB-ARBA"/>
</dbReference>
<dbReference type="InterPro" id="IPR013103">
    <property type="entry name" value="RVT_2"/>
</dbReference>
<dbReference type="InterPro" id="IPR001584">
    <property type="entry name" value="Integrase_cat-core"/>
</dbReference>
<dbReference type="InterPro" id="IPR012337">
    <property type="entry name" value="RNaseH-like_sf"/>
</dbReference>
<feature type="domain" description="CCHC-type" evidence="4">
    <location>
        <begin position="13"/>
        <end position="27"/>
    </location>
</feature>
<keyword evidence="3" id="KW-0863">Zinc-finger</keyword>
<evidence type="ECO:0008006" key="8">
    <source>
        <dbReference type="Google" id="ProtNLM"/>
    </source>
</evidence>
<keyword evidence="2" id="KW-0694">RNA-binding</keyword>
<dbReference type="OrthoDB" id="3255262at2759"/>
<dbReference type="Pfam" id="PF07727">
    <property type="entry name" value="RVT_2"/>
    <property type="match status" value="1"/>
</dbReference>
<keyword evidence="7" id="KW-1185">Reference proteome</keyword>
<evidence type="ECO:0000259" key="4">
    <source>
        <dbReference type="PROSITE" id="PS50158"/>
    </source>
</evidence>
<name>A0A9Q3D449_9BASI</name>
<dbReference type="InterPro" id="IPR036397">
    <property type="entry name" value="RNaseH_sf"/>
</dbReference>
<dbReference type="InterPro" id="IPR057670">
    <property type="entry name" value="SH3_retrovirus"/>
</dbReference>
<dbReference type="InterPro" id="IPR001878">
    <property type="entry name" value="Znf_CCHC"/>
</dbReference>
<keyword evidence="3" id="KW-0862">Zinc</keyword>
<keyword evidence="1" id="KW-0507">mRNA processing</keyword>
<reference evidence="6" key="1">
    <citation type="submission" date="2021-03" db="EMBL/GenBank/DDBJ databases">
        <title>Draft genome sequence of rust myrtle Austropuccinia psidii MF-1, a brazilian biotype.</title>
        <authorList>
            <person name="Quecine M.C."/>
            <person name="Pachon D.M.R."/>
            <person name="Bonatelli M.L."/>
            <person name="Correr F.H."/>
            <person name="Franceschini L.M."/>
            <person name="Leite T.F."/>
            <person name="Margarido G.R.A."/>
            <person name="Almeida C.A."/>
            <person name="Ferrarezi J.A."/>
            <person name="Labate C.A."/>
        </authorList>
    </citation>
    <scope>NUCLEOTIDE SEQUENCE</scope>
    <source>
        <strain evidence="6">MF-1</strain>
    </source>
</reference>
<dbReference type="PANTHER" id="PTHR11439">
    <property type="entry name" value="GAG-POL-RELATED RETROTRANSPOSON"/>
    <property type="match status" value="1"/>
</dbReference>
<protein>
    <recommendedName>
        <fullName evidence="8">Integrase catalytic domain-containing protein</fullName>
    </recommendedName>
</protein>
<evidence type="ECO:0000256" key="1">
    <source>
        <dbReference type="ARBA" id="ARBA00022664"/>
    </source>
</evidence>
<dbReference type="GO" id="GO:0003723">
    <property type="term" value="F:RNA binding"/>
    <property type="evidence" value="ECO:0007669"/>
    <property type="project" value="UniProtKB-KW"/>
</dbReference>
<dbReference type="CDD" id="cd09272">
    <property type="entry name" value="RNase_HI_RT_Ty1"/>
    <property type="match status" value="1"/>
</dbReference>